<proteinExistence type="predicted"/>
<comment type="caution">
    <text evidence="1">The sequence shown here is derived from an EMBL/GenBank/DDBJ whole genome shotgun (WGS) entry which is preliminary data.</text>
</comment>
<dbReference type="EMBL" id="JACDXX010000019">
    <property type="protein sequence ID" value="MCB5411697.1"/>
    <property type="molecule type" value="Genomic_DNA"/>
</dbReference>
<keyword evidence="2" id="KW-1185">Reference proteome</keyword>
<dbReference type="InterPro" id="IPR012340">
    <property type="entry name" value="NA-bd_OB-fold"/>
</dbReference>
<evidence type="ECO:0008006" key="3">
    <source>
        <dbReference type="Google" id="ProtNLM"/>
    </source>
</evidence>
<name>A0ABS8CQL2_9RHOB</name>
<gene>
    <name evidence="1" type="ORF">H0485_17025</name>
</gene>
<dbReference type="RefSeq" id="WP_226937148.1">
    <property type="nucleotide sequence ID" value="NZ_JACDXX010000019.1"/>
</dbReference>
<reference evidence="1 2" key="1">
    <citation type="submission" date="2020-07" db="EMBL/GenBank/DDBJ databases">
        <title>Pseudogemmobacter sp. nov., isolated from poultry manure in Taiwan.</title>
        <authorList>
            <person name="Lin S.-Y."/>
            <person name="Tang Y.-S."/>
            <person name="Young C.-C."/>
        </authorList>
    </citation>
    <scope>NUCLEOTIDE SEQUENCE [LARGE SCALE GENOMIC DNA]</scope>
    <source>
        <strain evidence="1 2">CC-YST710</strain>
    </source>
</reference>
<accession>A0ABS8CQL2</accession>
<evidence type="ECO:0000313" key="1">
    <source>
        <dbReference type="EMBL" id="MCB5411697.1"/>
    </source>
</evidence>
<dbReference type="Proteomes" id="UP001198571">
    <property type="component" value="Unassembled WGS sequence"/>
</dbReference>
<protein>
    <recommendedName>
        <fullName evidence="3">Single-stranded DNA-binding protein</fullName>
    </recommendedName>
</protein>
<organism evidence="1 2">
    <name type="scientific">Pseudogemmobacter faecipullorum</name>
    <dbReference type="NCBI Taxonomy" id="2755041"/>
    <lineage>
        <taxon>Bacteria</taxon>
        <taxon>Pseudomonadati</taxon>
        <taxon>Pseudomonadota</taxon>
        <taxon>Alphaproteobacteria</taxon>
        <taxon>Rhodobacterales</taxon>
        <taxon>Paracoccaceae</taxon>
        <taxon>Pseudogemmobacter</taxon>
    </lineage>
</organism>
<sequence>MARAAKDSGMNSPTSPLLTYARGRFIRDPHISDRKDNSGNKAILSAIRIIRNYTDNHGDNRSQELTMDVRIYRPDVANPMAQTPPKAGDMIELWGSMTNEVEEYTDRQTGEPRTTRKWVMTVSEYDAEHTAKLV</sequence>
<dbReference type="Gene3D" id="2.40.50.140">
    <property type="entry name" value="Nucleic acid-binding proteins"/>
    <property type="match status" value="1"/>
</dbReference>
<evidence type="ECO:0000313" key="2">
    <source>
        <dbReference type="Proteomes" id="UP001198571"/>
    </source>
</evidence>